<name>A0A6M3MBW7_9ZZZZ</name>
<proteinExistence type="predicted"/>
<gene>
    <name evidence="1" type="ORF">MM171B00920_0013</name>
</gene>
<dbReference type="AlphaFoldDB" id="A0A6M3MBW7"/>
<dbReference type="EMBL" id="MT143823">
    <property type="protein sequence ID" value="QJB03075.1"/>
    <property type="molecule type" value="Genomic_DNA"/>
</dbReference>
<evidence type="ECO:0000313" key="1">
    <source>
        <dbReference type="EMBL" id="QJB03075.1"/>
    </source>
</evidence>
<accession>A0A6M3MBW7</accession>
<protein>
    <submittedName>
        <fullName evidence="1">Uncharacterized protein</fullName>
    </submittedName>
</protein>
<organism evidence="1">
    <name type="scientific">viral metagenome</name>
    <dbReference type="NCBI Taxonomy" id="1070528"/>
    <lineage>
        <taxon>unclassified sequences</taxon>
        <taxon>metagenomes</taxon>
        <taxon>organismal metagenomes</taxon>
    </lineage>
</organism>
<sequence>MAKWLAIGVLFFMLISYSIVNTLTMFKLQRQVDQVQVHKSIAELQNRVDKLYKYKEHFIRRLNIIEYPEVLGKKKGE</sequence>
<reference evidence="1" key="1">
    <citation type="submission" date="2020-03" db="EMBL/GenBank/DDBJ databases">
        <title>The deep terrestrial virosphere.</title>
        <authorList>
            <person name="Holmfeldt K."/>
            <person name="Nilsson E."/>
            <person name="Simone D."/>
            <person name="Lopez-Fernandez M."/>
            <person name="Wu X."/>
            <person name="de Brujin I."/>
            <person name="Lundin D."/>
            <person name="Andersson A."/>
            <person name="Bertilsson S."/>
            <person name="Dopson M."/>
        </authorList>
    </citation>
    <scope>NUCLEOTIDE SEQUENCE</scope>
    <source>
        <strain evidence="1">MM171B00920</strain>
    </source>
</reference>